<dbReference type="AlphaFoldDB" id="A6ICM3"/>
<proteinExistence type="predicted"/>
<evidence type="ECO:0000313" key="2">
    <source>
        <dbReference type="Proteomes" id="UP000234681"/>
    </source>
</evidence>
<accession>A6ICM3</accession>
<dbReference type="EMBL" id="CH473958">
    <property type="protein sequence ID" value="EDM09624.1"/>
    <property type="molecule type" value="Genomic_DNA"/>
</dbReference>
<organism evidence="1 2">
    <name type="scientific">Rattus norvegicus</name>
    <name type="common">Rat</name>
    <dbReference type="NCBI Taxonomy" id="10116"/>
    <lineage>
        <taxon>Eukaryota</taxon>
        <taxon>Metazoa</taxon>
        <taxon>Chordata</taxon>
        <taxon>Craniata</taxon>
        <taxon>Vertebrata</taxon>
        <taxon>Euteleostomi</taxon>
        <taxon>Mammalia</taxon>
        <taxon>Eutheria</taxon>
        <taxon>Euarchontoglires</taxon>
        <taxon>Glires</taxon>
        <taxon>Rodentia</taxon>
        <taxon>Myomorpha</taxon>
        <taxon>Muroidea</taxon>
        <taxon>Muridae</taxon>
        <taxon>Murinae</taxon>
        <taxon>Rattus</taxon>
    </lineage>
</organism>
<dbReference type="Proteomes" id="UP000234681">
    <property type="component" value="Chromosome 13"/>
</dbReference>
<gene>
    <name evidence="1" type="ORF">rCG_46273</name>
</gene>
<evidence type="ECO:0000313" key="1">
    <source>
        <dbReference type="EMBL" id="EDM09624.1"/>
    </source>
</evidence>
<reference evidence="1 2" key="1">
    <citation type="submission" date="2005-09" db="EMBL/GenBank/DDBJ databases">
        <authorList>
            <person name="Mural R.J."/>
            <person name="Li P.W."/>
            <person name="Adams M.D."/>
            <person name="Amanatides P.G."/>
            <person name="Baden-Tillson H."/>
            <person name="Barnstead M."/>
            <person name="Chin S.H."/>
            <person name="Dew I."/>
            <person name="Evans C.A."/>
            <person name="Ferriera S."/>
            <person name="Flanigan M."/>
            <person name="Fosler C."/>
            <person name="Glodek A."/>
            <person name="Gu Z."/>
            <person name="Holt R.A."/>
            <person name="Jennings D."/>
            <person name="Kraft C.L."/>
            <person name="Lu F."/>
            <person name="Nguyen T."/>
            <person name="Nusskern D.R."/>
            <person name="Pfannkoch C.M."/>
            <person name="Sitter C."/>
            <person name="Sutton G.G."/>
            <person name="Venter J.C."/>
            <person name="Wang Z."/>
            <person name="Woodage T."/>
            <person name="Zheng X.H."/>
            <person name="Zhong F."/>
        </authorList>
    </citation>
    <scope>NUCLEOTIDE SEQUENCE [LARGE SCALE GENOMIC DNA]</scope>
    <source>
        <strain>BN</strain>
        <strain evidence="2">Sprague-Dawley</strain>
    </source>
</reference>
<sequence>MRNGLPQSCLHSLAQASTIELHLVLLWLPLTLILLNPCFKDWCDSQGPPSWQIMSKLPEGQSSCEYYTILPILEDTDLHRSVKVYNCVI</sequence>
<name>A6ICM3_RAT</name>
<protein>
    <submittedName>
        <fullName evidence="1">RCG46273</fullName>
    </submittedName>
</protein>